<dbReference type="AlphaFoldDB" id="A0A177AYA1"/>
<evidence type="ECO:0000256" key="3">
    <source>
        <dbReference type="ARBA" id="ARBA00022989"/>
    </source>
</evidence>
<keyword evidence="8" id="KW-1185">Reference proteome</keyword>
<dbReference type="PANTHER" id="PTHR13715">
    <property type="entry name" value="RYANODINE RECEPTOR AND IP3 RECEPTOR"/>
    <property type="match status" value="1"/>
</dbReference>
<evidence type="ECO:0000256" key="2">
    <source>
        <dbReference type="ARBA" id="ARBA00022692"/>
    </source>
</evidence>
<feature type="transmembrane region" description="Helical" evidence="5">
    <location>
        <begin position="6"/>
        <end position="24"/>
    </location>
</feature>
<feature type="transmembrane region" description="Helical" evidence="5">
    <location>
        <begin position="167"/>
        <end position="190"/>
    </location>
</feature>
<keyword evidence="4 5" id="KW-0472">Membrane</keyword>
<dbReference type="Pfam" id="PF00520">
    <property type="entry name" value="Ion_trans"/>
    <property type="match status" value="1"/>
</dbReference>
<sequence>MTILVFIGYLILNHPTIILPYFILKRLGMEIPRVSNLIIPVFGFKTLWYILLLIMSALGSIYYGYFFSFHLLHMAQFNQLIKRCIQAVTKNGDSLLWVTLYGIVFLYIYALITFAVYRELKKDEDEFFCNTMYECMLTMLHSGPISGVFEFLQSPIIQPFNQRFNKALFDIIFFIIITTIGLNIVFGIIVDTFSELRDNKWHVDTDMKASCFVCSRPSYDFEQHSTGFQYHVNKEHNQWSYVFFFIYLNEKIENDYTAIERYVHNMITNDSLDFFPLGKSLCFQSEHIEQGQSQIDSIKEEIAKLQSNQLKIMKVMQI</sequence>
<dbReference type="GO" id="GO:0005216">
    <property type="term" value="F:monoatomic ion channel activity"/>
    <property type="evidence" value="ECO:0007669"/>
    <property type="project" value="InterPro"/>
</dbReference>
<dbReference type="InterPro" id="IPR005821">
    <property type="entry name" value="Ion_trans_dom"/>
</dbReference>
<feature type="transmembrane region" description="Helical" evidence="5">
    <location>
        <begin position="36"/>
        <end position="65"/>
    </location>
</feature>
<evidence type="ECO:0000313" key="8">
    <source>
        <dbReference type="Proteomes" id="UP000078046"/>
    </source>
</evidence>
<dbReference type="EMBL" id="LWCA01000777">
    <property type="protein sequence ID" value="OAF66978.1"/>
    <property type="molecule type" value="Genomic_DNA"/>
</dbReference>
<evidence type="ECO:0000256" key="5">
    <source>
        <dbReference type="SAM" id="Phobius"/>
    </source>
</evidence>
<organism evidence="7 8">
    <name type="scientific">Intoshia linei</name>
    <dbReference type="NCBI Taxonomy" id="1819745"/>
    <lineage>
        <taxon>Eukaryota</taxon>
        <taxon>Metazoa</taxon>
        <taxon>Spiralia</taxon>
        <taxon>Lophotrochozoa</taxon>
        <taxon>Mesozoa</taxon>
        <taxon>Orthonectida</taxon>
        <taxon>Rhopaluridae</taxon>
        <taxon>Intoshia</taxon>
    </lineage>
</organism>
<keyword evidence="2 5" id="KW-0812">Transmembrane</keyword>
<accession>A0A177AYA1</accession>
<evidence type="ECO:0000259" key="6">
    <source>
        <dbReference type="Pfam" id="PF00520"/>
    </source>
</evidence>
<dbReference type="GO" id="GO:0016020">
    <property type="term" value="C:membrane"/>
    <property type="evidence" value="ECO:0007669"/>
    <property type="project" value="UniProtKB-SubCell"/>
</dbReference>
<dbReference type="GO" id="GO:0006816">
    <property type="term" value="P:calcium ion transport"/>
    <property type="evidence" value="ECO:0007669"/>
    <property type="project" value="InterPro"/>
</dbReference>
<dbReference type="InterPro" id="IPR015925">
    <property type="entry name" value="Ryanodine_IP3_receptor"/>
</dbReference>
<feature type="transmembrane region" description="Helical" evidence="5">
    <location>
        <begin position="95"/>
        <end position="117"/>
    </location>
</feature>
<evidence type="ECO:0000256" key="4">
    <source>
        <dbReference type="ARBA" id="ARBA00023136"/>
    </source>
</evidence>
<dbReference type="OrthoDB" id="300855at2759"/>
<comment type="subcellular location">
    <subcellularLocation>
        <location evidence="1">Membrane</location>
        <topology evidence="1">Multi-pass membrane protein</topology>
    </subcellularLocation>
</comment>
<gene>
    <name evidence="7" type="ORF">A3Q56_05304</name>
</gene>
<reference evidence="7 8" key="1">
    <citation type="submission" date="2016-04" db="EMBL/GenBank/DDBJ databases">
        <title>The genome of Intoshia linei affirms orthonectids as highly simplified spiralians.</title>
        <authorList>
            <person name="Mikhailov K.V."/>
            <person name="Slusarev G.S."/>
            <person name="Nikitin M.A."/>
            <person name="Logacheva M.D."/>
            <person name="Penin A."/>
            <person name="Aleoshin V."/>
            <person name="Panchin Y.V."/>
        </authorList>
    </citation>
    <scope>NUCLEOTIDE SEQUENCE [LARGE SCALE GENOMIC DNA]</scope>
    <source>
        <strain evidence="7">Intl2013</strain>
        <tissue evidence="7">Whole animal</tissue>
    </source>
</reference>
<name>A0A177AYA1_9BILA</name>
<evidence type="ECO:0000256" key="1">
    <source>
        <dbReference type="ARBA" id="ARBA00004141"/>
    </source>
</evidence>
<proteinExistence type="predicted"/>
<protein>
    <recommendedName>
        <fullName evidence="6">Ion transport domain-containing protein</fullName>
    </recommendedName>
</protein>
<dbReference type="Gene3D" id="1.10.287.70">
    <property type="match status" value="1"/>
</dbReference>
<comment type="caution">
    <text evidence="7">The sequence shown here is derived from an EMBL/GenBank/DDBJ whole genome shotgun (WGS) entry which is preliminary data.</text>
</comment>
<keyword evidence="3 5" id="KW-1133">Transmembrane helix</keyword>
<dbReference type="Proteomes" id="UP000078046">
    <property type="component" value="Unassembled WGS sequence"/>
</dbReference>
<feature type="domain" description="Ion transport" evidence="6">
    <location>
        <begin position="65"/>
        <end position="199"/>
    </location>
</feature>
<dbReference type="PANTHER" id="PTHR13715:SF99">
    <property type="entry name" value="INOSITOL 1,4,5-TRISPHOSPHATE RECEPTOR-LIKE PROTEIN A"/>
    <property type="match status" value="1"/>
</dbReference>
<evidence type="ECO:0000313" key="7">
    <source>
        <dbReference type="EMBL" id="OAF66978.1"/>
    </source>
</evidence>